<dbReference type="InterPro" id="IPR042858">
    <property type="entry name" value="DNAJC8"/>
</dbReference>
<dbReference type="Pfam" id="PF00226">
    <property type="entry name" value="DnaJ"/>
    <property type="match status" value="1"/>
</dbReference>
<feature type="region of interest" description="Disordered" evidence="2">
    <location>
        <begin position="148"/>
        <end position="193"/>
    </location>
</feature>
<feature type="compositionally biased region" description="Basic and acidic residues" evidence="2">
    <location>
        <begin position="26"/>
        <end position="40"/>
    </location>
</feature>
<feature type="domain" description="J" evidence="3">
    <location>
        <begin position="252"/>
        <end position="334"/>
    </location>
</feature>
<evidence type="ECO:0000259" key="3">
    <source>
        <dbReference type="PROSITE" id="PS50076"/>
    </source>
</evidence>
<dbReference type="SUPFAM" id="SSF48452">
    <property type="entry name" value="TPR-like"/>
    <property type="match status" value="1"/>
</dbReference>
<evidence type="ECO:0000313" key="5">
    <source>
        <dbReference type="Proteomes" id="UP001153069"/>
    </source>
</evidence>
<proteinExistence type="predicted"/>
<dbReference type="InterPro" id="IPR001623">
    <property type="entry name" value="DnaJ_domain"/>
</dbReference>
<evidence type="ECO:0000256" key="2">
    <source>
        <dbReference type="SAM" id="MobiDB-lite"/>
    </source>
</evidence>
<evidence type="ECO:0000313" key="4">
    <source>
        <dbReference type="EMBL" id="CAB9500622.1"/>
    </source>
</evidence>
<keyword evidence="5" id="KW-1185">Reference proteome</keyword>
<accession>A0A9N8H5K0</accession>
<feature type="compositionally biased region" description="Basic and acidic residues" evidence="2">
    <location>
        <begin position="326"/>
        <end position="342"/>
    </location>
</feature>
<dbReference type="Gene3D" id="1.10.287.110">
    <property type="entry name" value="DnaJ domain"/>
    <property type="match status" value="1"/>
</dbReference>
<dbReference type="InterPro" id="IPR019734">
    <property type="entry name" value="TPR_rpt"/>
</dbReference>
<dbReference type="GO" id="GO:0005634">
    <property type="term" value="C:nucleus"/>
    <property type="evidence" value="ECO:0007669"/>
    <property type="project" value="TreeGrafter"/>
</dbReference>
<dbReference type="Proteomes" id="UP001153069">
    <property type="component" value="Unassembled WGS sequence"/>
</dbReference>
<organism evidence="4 5">
    <name type="scientific">Seminavis robusta</name>
    <dbReference type="NCBI Taxonomy" id="568900"/>
    <lineage>
        <taxon>Eukaryota</taxon>
        <taxon>Sar</taxon>
        <taxon>Stramenopiles</taxon>
        <taxon>Ochrophyta</taxon>
        <taxon>Bacillariophyta</taxon>
        <taxon>Bacillariophyceae</taxon>
        <taxon>Bacillariophycidae</taxon>
        <taxon>Naviculales</taxon>
        <taxon>Naviculaceae</taxon>
        <taxon>Seminavis</taxon>
    </lineage>
</organism>
<sequence>MTSPDNNKDPPASSNAADQQEEEDNDWKVQRDQEKSYGDNAFRARDFSTAIHHYTAALSMDPTYHIILSNRSAAYLSSHQKSKALHDAQACVTNSPPDYFKGYSRLAAALQSLGRYGPAKDAWEKVLEKDPSNTAAKKGLEHAKEILKKTQQQEEEEQQQEKKKAEEEKAKEENEKSNNEDDDDDGGDDLDDFFNDVEEAADQVQKAKVEEAEKVDKPKATNAIKSHKKDLGTATSQIERLLQPNYKWRNLNPFFVLDIPPNATEEDISRRYKALSLLLHPDKNRNQHDKAEEAYDFVQKAKTLLLDDENKAKHCRDLAHQGMRQGKREWEQKSPKEKKETSLEELQTKNIMKIFAQVEHKRREVEKRQRAQEQRERDQEEEESKKEQNAMKFEKSWKQEGRVDKRVGNWRNFSTKKKSKTSD</sequence>
<dbReference type="SUPFAM" id="SSF46565">
    <property type="entry name" value="Chaperone J-domain"/>
    <property type="match status" value="1"/>
</dbReference>
<dbReference type="SMART" id="SM00028">
    <property type="entry name" value="TPR"/>
    <property type="match status" value="3"/>
</dbReference>
<feature type="compositionally biased region" description="Basic and acidic residues" evidence="2">
    <location>
        <begin position="208"/>
        <end position="219"/>
    </location>
</feature>
<dbReference type="InterPro" id="IPR036869">
    <property type="entry name" value="J_dom_sf"/>
</dbReference>
<feature type="compositionally biased region" description="Acidic residues" evidence="2">
    <location>
        <begin position="180"/>
        <end position="193"/>
    </location>
</feature>
<gene>
    <name evidence="4" type="ORF">SEMRO_88_G046420.1</name>
</gene>
<evidence type="ECO:0000256" key="1">
    <source>
        <dbReference type="PROSITE-ProRule" id="PRU00339"/>
    </source>
</evidence>
<protein>
    <submittedName>
        <fullName evidence="4">Stress-induced-phosphoprotein 1</fullName>
    </submittedName>
</protein>
<dbReference type="OrthoDB" id="2423701at2759"/>
<feature type="compositionally biased region" description="Basic and acidic residues" evidence="2">
    <location>
        <begin position="358"/>
        <end position="407"/>
    </location>
</feature>
<dbReference type="AlphaFoldDB" id="A0A9N8H5K0"/>
<feature type="compositionally biased region" description="Basic residues" evidence="2">
    <location>
        <begin position="414"/>
        <end position="423"/>
    </location>
</feature>
<keyword evidence="1" id="KW-0802">TPR repeat</keyword>
<dbReference type="PANTHER" id="PTHR15606">
    <property type="entry name" value="DNAJ HOMOLOG SUBFAMILY C MEMBER 8/LIPOPOLYSACCHARIDE SPECIFIC RESPONSE-7-RELATED"/>
    <property type="match status" value="1"/>
</dbReference>
<dbReference type="EMBL" id="CAICTM010000087">
    <property type="protein sequence ID" value="CAB9500622.1"/>
    <property type="molecule type" value="Genomic_DNA"/>
</dbReference>
<feature type="compositionally biased region" description="Basic and acidic residues" evidence="2">
    <location>
        <begin position="159"/>
        <end position="179"/>
    </location>
</feature>
<feature type="repeat" description="TPR" evidence="1">
    <location>
        <begin position="100"/>
        <end position="133"/>
    </location>
</feature>
<comment type="caution">
    <text evidence="4">The sequence shown here is derived from an EMBL/GenBank/DDBJ whole genome shotgun (WGS) entry which is preliminary data.</text>
</comment>
<dbReference type="SMART" id="SM00271">
    <property type="entry name" value="DnaJ"/>
    <property type="match status" value="1"/>
</dbReference>
<feature type="region of interest" description="Disordered" evidence="2">
    <location>
        <begin position="1"/>
        <end position="40"/>
    </location>
</feature>
<feature type="region of interest" description="Disordered" evidence="2">
    <location>
        <begin position="321"/>
        <end position="423"/>
    </location>
</feature>
<reference evidence="4" key="1">
    <citation type="submission" date="2020-06" db="EMBL/GenBank/DDBJ databases">
        <authorList>
            <consortium name="Plant Systems Biology data submission"/>
        </authorList>
    </citation>
    <scope>NUCLEOTIDE SEQUENCE</scope>
    <source>
        <strain evidence="4">D6</strain>
    </source>
</reference>
<dbReference type="PROSITE" id="PS50076">
    <property type="entry name" value="DNAJ_2"/>
    <property type="match status" value="1"/>
</dbReference>
<dbReference type="CDD" id="cd06257">
    <property type="entry name" value="DnaJ"/>
    <property type="match status" value="1"/>
</dbReference>
<dbReference type="Gene3D" id="1.25.40.10">
    <property type="entry name" value="Tetratricopeptide repeat domain"/>
    <property type="match status" value="1"/>
</dbReference>
<dbReference type="PRINTS" id="PR00625">
    <property type="entry name" value="JDOMAIN"/>
</dbReference>
<dbReference type="PANTHER" id="PTHR15606:SF4">
    <property type="entry name" value="DNAJ HOMOLOG SUBFAMILY C MEMBER 8"/>
    <property type="match status" value="1"/>
</dbReference>
<dbReference type="PROSITE" id="PS50005">
    <property type="entry name" value="TPR"/>
    <property type="match status" value="1"/>
</dbReference>
<feature type="region of interest" description="Disordered" evidence="2">
    <location>
        <begin position="208"/>
        <end position="231"/>
    </location>
</feature>
<dbReference type="InterPro" id="IPR011990">
    <property type="entry name" value="TPR-like_helical_dom_sf"/>
</dbReference>
<name>A0A9N8H5K0_9STRA</name>